<dbReference type="Pfam" id="PF01455">
    <property type="entry name" value="HupF_HypC"/>
    <property type="match status" value="1"/>
</dbReference>
<evidence type="ECO:0000313" key="2">
    <source>
        <dbReference type="EMBL" id="GAK53830.1"/>
    </source>
</evidence>
<keyword evidence="3" id="KW-1185">Reference proteome</keyword>
<evidence type="ECO:0000313" key="3">
    <source>
        <dbReference type="Proteomes" id="UP000030700"/>
    </source>
</evidence>
<evidence type="ECO:0000256" key="1">
    <source>
        <dbReference type="ARBA" id="ARBA00006018"/>
    </source>
</evidence>
<sequence>MCLGIPVKIISRQEQRGLAEIDGVTRLIDLRMVEDAQVGDYVLLHAGFGIQKIDEREALETLALLREISPP</sequence>
<comment type="similarity">
    <text evidence="1">Belongs to the HupF/HypC family.</text>
</comment>
<dbReference type="GO" id="GO:0005506">
    <property type="term" value="F:iron ion binding"/>
    <property type="evidence" value="ECO:0007669"/>
    <property type="project" value="TreeGrafter"/>
</dbReference>
<protein>
    <submittedName>
        <fullName evidence="2">Hydrogenase assembly chaperone hypC/hupF</fullName>
    </submittedName>
</protein>
<dbReference type="PROSITE" id="PS01097">
    <property type="entry name" value="HUPF_HYPC"/>
    <property type="match status" value="1"/>
</dbReference>
<dbReference type="GO" id="GO:1902670">
    <property type="term" value="F:carbon dioxide binding"/>
    <property type="evidence" value="ECO:0007669"/>
    <property type="project" value="TreeGrafter"/>
</dbReference>
<dbReference type="NCBIfam" id="TIGR00074">
    <property type="entry name" value="hypC_hupF"/>
    <property type="match status" value="1"/>
</dbReference>
<reference evidence="2" key="1">
    <citation type="journal article" date="2015" name="PeerJ">
        <title>First genomic representation of candidate bacterial phylum KSB3 points to enhanced environmental sensing as a trigger of wastewater bulking.</title>
        <authorList>
            <person name="Sekiguchi Y."/>
            <person name="Ohashi A."/>
            <person name="Parks D.H."/>
            <person name="Yamauchi T."/>
            <person name="Tyson G.W."/>
            <person name="Hugenholtz P."/>
        </authorList>
    </citation>
    <scope>NUCLEOTIDE SEQUENCE [LARGE SCALE GENOMIC DNA]</scope>
</reference>
<dbReference type="AlphaFoldDB" id="A0A081BQZ9"/>
<name>A0A081BQZ9_9BACT</name>
<dbReference type="PANTHER" id="PTHR35177:SF2">
    <property type="entry name" value="HYDROGENASE MATURATION FACTOR HYBG"/>
    <property type="match status" value="1"/>
</dbReference>
<dbReference type="InterPro" id="IPR001109">
    <property type="entry name" value="Hydrogenase_HupF/HypC"/>
</dbReference>
<gene>
    <name evidence="2" type="ORF">U14_05104</name>
</gene>
<dbReference type="PRINTS" id="PR00445">
    <property type="entry name" value="HUPFHYPC"/>
</dbReference>
<dbReference type="PANTHER" id="PTHR35177">
    <property type="entry name" value="HYDROGENASE MATURATION FACTOR HYBG"/>
    <property type="match status" value="1"/>
</dbReference>
<dbReference type="STRING" id="1499966.U14_05104"/>
<dbReference type="HOGENOM" id="CLU_159381_2_0_0"/>
<dbReference type="GO" id="GO:0051604">
    <property type="term" value="P:protein maturation"/>
    <property type="evidence" value="ECO:0007669"/>
    <property type="project" value="TreeGrafter"/>
</dbReference>
<organism evidence="2">
    <name type="scientific">Candidatus Moduliflexus flocculans</name>
    <dbReference type="NCBI Taxonomy" id="1499966"/>
    <lineage>
        <taxon>Bacteria</taxon>
        <taxon>Candidatus Moduliflexota</taxon>
        <taxon>Candidatus Moduliflexia</taxon>
        <taxon>Candidatus Moduliflexales</taxon>
        <taxon>Candidatus Moduliflexaceae</taxon>
    </lineage>
</organism>
<proteinExistence type="inferred from homology"/>
<dbReference type="SUPFAM" id="SSF159127">
    <property type="entry name" value="HupF/HypC-like"/>
    <property type="match status" value="1"/>
</dbReference>
<accession>A0A081BQZ9</accession>
<dbReference type="Gene3D" id="2.30.30.140">
    <property type="match status" value="1"/>
</dbReference>
<dbReference type="EMBL" id="DF820460">
    <property type="protein sequence ID" value="GAK53830.1"/>
    <property type="molecule type" value="Genomic_DNA"/>
</dbReference>
<dbReference type="InterPro" id="IPR019812">
    <property type="entry name" value="Hydgase_assmbl_chp_CS"/>
</dbReference>
<dbReference type="Proteomes" id="UP000030700">
    <property type="component" value="Unassembled WGS sequence"/>
</dbReference>